<keyword evidence="7" id="KW-1185">Reference proteome</keyword>
<dbReference type="InterPro" id="IPR013083">
    <property type="entry name" value="Znf_RING/FYVE/PHD"/>
</dbReference>
<dbReference type="InParanoid" id="K3X938"/>
<name>K3X938_GLOUD</name>
<evidence type="ECO:0000256" key="4">
    <source>
        <dbReference type="SAM" id="MobiDB-lite"/>
    </source>
</evidence>
<reference evidence="7" key="2">
    <citation type="submission" date="2010-04" db="EMBL/GenBank/DDBJ databases">
        <authorList>
            <person name="Buell R."/>
            <person name="Hamilton J."/>
            <person name="Hostetler J."/>
        </authorList>
    </citation>
    <scope>NUCLEOTIDE SEQUENCE [LARGE SCALE GENOMIC DNA]</scope>
    <source>
        <strain evidence="7">DAOM:BR144</strain>
    </source>
</reference>
<dbReference type="PANTHER" id="PTHR45931">
    <property type="entry name" value="SI:CH211-59O9.10"/>
    <property type="match status" value="1"/>
</dbReference>
<dbReference type="InterPro" id="IPR001841">
    <property type="entry name" value="Znf_RING"/>
</dbReference>
<dbReference type="GO" id="GO:0008270">
    <property type="term" value="F:zinc ion binding"/>
    <property type="evidence" value="ECO:0007669"/>
    <property type="project" value="UniProtKB-KW"/>
</dbReference>
<dbReference type="EnsemblProtists" id="PYU1_T013737">
    <property type="protein sequence ID" value="PYU1_T013737"/>
    <property type="gene ID" value="PYU1_G013708"/>
</dbReference>
<dbReference type="eggNOG" id="KOG0800">
    <property type="taxonomic scope" value="Eukaryota"/>
</dbReference>
<protein>
    <recommendedName>
        <fullName evidence="5">C2 tensin-type domain-containing protein</fullName>
    </recommendedName>
</protein>
<dbReference type="PANTHER" id="PTHR45931:SF3">
    <property type="entry name" value="RING ZINC FINGER-CONTAINING PROTEIN"/>
    <property type="match status" value="1"/>
</dbReference>
<feature type="region of interest" description="Disordered" evidence="4">
    <location>
        <begin position="93"/>
        <end position="122"/>
    </location>
</feature>
<evidence type="ECO:0000313" key="7">
    <source>
        <dbReference type="Proteomes" id="UP000019132"/>
    </source>
</evidence>
<sequence length="900" mass="99613">MDGAAANGDEAPQRAANKPLLVEKDAFPASLQWIERGSALIRRMNSERIAEDPRLKRLLFPSPVTVEEIDRSHGGVGGERAPCATIHEHSSLFGESDLEDEEKPPPPPIPSVVHNDPKTEKGRAGSVFALTPRESFEEIEADTAEGSAVKQESENTASNAYKVLLWTYRLQASVQSSFQYAIFAKASEDGYFIPICPRVYCIAPMYVNTFNRLFDAHTTNRQWNAATKLLEQLDTLISKRFDTGACIFDCGLFDGVKRLHHKPLVFDEFCDGRISSISYCRGSIPAMHSAFVIASTVAAWLDLKESNVAVLVAPNNDQMSVFATCCSLYCTDALTFPENFAHELLDVYQQHIRGSESWIPKLQRTFSGVEAKNTSYAGGLPRPQARFVTDFCKLLETRDRKLQECADSAALQERKQKLTGVAVTPASQSIYLHQIVLESGSESDASPNGPETNAVALMADQESRPYFVIQSEKGVLFSSLVNGVRNTNLSKGVHTFKVGKTFANCSDFVLKMYHLPYGRQGELIFECRLHSSILLDIVGAGSGESLHVGEQGEATLKLSSGDFDCVSSNYVLPKTFAVRVRFSRDEAVFRPETSALSLGGLNGRSYSDEPLVDAPATSDVSASPPLSSSTSTSAFDGVVRPPPSQRMTQAKPVRYEGPSVVSFLLSEPNVRTAFGDVVLEKIDVIRRVIRNQLDIYLLFHVDVGYGELKVLPLRHLFHYSLPEPVRARMLEMGASERAMNDGVPSPFDSGSNMTFDEEYARWLQHVYDTDFDGANDFDGEFLRDISIVDVQPSVDYRAVSMAIQVVRDPNPTPFRHGRHARARGASFSLINQLPTYIYSALKENDSQATPDFSVGEEIKSLPCFHSYHSECIDSWLCLNKVCPVCQFSVDHVHPSEEQQL</sequence>
<dbReference type="SMART" id="SM01326">
    <property type="entry name" value="PTEN_C2"/>
    <property type="match status" value="1"/>
</dbReference>
<dbReference type="STRING" id="431595.K3X938"/>
<evidence type="ECO:0000256" key="1">
    <source>
        <dbReference type="ARBA" id="ARBA00022723"/>
    </source>
</evidence>
<keyword evidence="2" id="KW-0863">Zinc-finger</keyword>
<feature type="region of interest" description="Disordered" evidence="4">
    <location>
        <begin position="612"/>
        <end position="649"/>
    </location>
</feature>
<reference evidence="7" key="1">
    <citation type="journal article" date="2010" name="Genome Biol.">
        <title>Genome sequence of the necrotrophic plant pathogen Pythium ultimum reveals original pathogenicity mechanisms and effector repertoire.</title>
        <authorList>
            <person name="Levesque C.A."/>
            <person name="Brouwer H."/>
            <person name="Cano L."/>
            <person name="Hamilton J.P."/>
            <person name="Holt C."/>
            <person name="Huitema E."/>
            <person name="Raffaele S."/>
            <person name="Robideau G.P."/>
            <person name="Thines M."/>
            <person name="Win J."/>
            <person name="Zerillo M.M."/>
            <person name="Beakes G.W."/>
            <person name="Boore J.L."/>
            <person name="Busam D."/>
            <person name="Dumas B."/>
            <person name="Ferriera S."/>
            <person name="Fuerstenberg S.I."/>
            <person name="Gachon C.M."/>
            <person name="Gaulin E."/>
            <person name="Govers F."/>
            <person name="Grenville-Briggs L."/>
            <person name="Horner N."/>
            <person name="Hostetler J."/>
            <person name="Jiang R.H."/>
            <person name="Johnson J."/>
            <person name="Krajaejun T."/>
            <person name="Lin H."/>
            <person name="Meijer H.J."/>
            <person name="Moore B."/>
            <person name="Morris P."/>
            <person name="Phuntmart V."/>
            <person name="Puiu D."/>
            <person name="Shetty J."/>
            <person name="Stajich J.E."/>
            <person name="Tripathy S."/>
            <person name="Wawra S."/>
            <person name="van West P."/>
            <person name="Whitty B.R."/>
            <person name="Coutinho P.M."/>
            <person name="Henrissat B."/>
            <person name="Martin F."/>
            <person name="Thomas P.D."/>
            <person name="Tyler B.M."/>
            <person name="De Vries R.P."/>
            <person name="Kamoun S."/>
            <person name="Yandell M."/>
            <person name="Tisserat N."/>
            <person name="Buell C.R."/>
        </authorList>
    </citation>
    <scope>NUCLEOTIDE SEQUENCE</scope>
    <source>
        <strain evidence="7">DAOM:BR144</strain>
    </source>
</reference>
<dbReference type="Proteomes" id="UP000019132">
    <property type="component" value="Unassembled WGS sequence"/>
</dbReference>
<feature type="domain" description="C2 tensin-type" evidence="5">
    <location>
        <begin position="427"/>
        <end position="585"/>
    </location>
</feature>
<dbReference type="GO" id="GO:0005634">
    <property type="term" value="C:nucleus"/>
    <property type="evidence" value="ECO:0007669"/>
    <property type="project" value="TreeGrafter"/>
</dbReference>
<accession>K3X938</accession>
<dbReference type="InterPro" id="IPR014020">
    <property type="entry name" value="Tensin_C2-dom"/>
</dbReference>
<dbReference type="OMA" id="LACCAMY"/>
<evidence type="ECO:0000313" key="6">
    <source>
        <dbReference type="EnsemblProtists" id="PYU1_T013737"/>
    </source>
</evidence>
<evidence type="ECO:0000256" key="2">
    <source>
        <dbReference type="ARBA" id="ARBA00022771"/>
    </source>
</evidence>
<keyword evidence="3" id="KW-0862">Zinc</keyword>
<keyword evidence="1" id="KW-0479">Metal-binding</keyword>
<dbReference type="Pfam" id="PF13639">
    <property type="entry name" value="zf-RING_2"/>
    <property type="match status" value="1"/>
</dbReference>
<dbReference type="Gene3D" id="3.30.40.10">
    <property type="entry name" value="Zinc/RING finger domain, C3HC4 (zinc finger)"/>
    <property type="match status" value="1"/>
</dbReference>
<reference evidence="6" key="3">
    <citation type="submission" date="2015-02" db="UniProtKB">
        <authorList>
            <consortium name="EnsemblProtists"/>
        </authorList>
    </citation>
    <scope>IDENTIFICATION</scope>
    <source>
        <strain evidence="6">DAOM BR144</strain>
    </source>
</reference>
<feature type="compositionally biased region" description="Low complexity" evidence="4">
    <location>
        <begin position="621"/>
        <end position="634"/>
    </location>
</feature>
<dbReference type="SUPFAM" id="SSF57850">
    <property type="entry name" value="RING/U-box"/>
    <property type="match status" value="1"/>
</dbReference>
<feature type="region of interest" description="Disordered" evidence="4">
    <location>
        <begin position="1"/>
        <end position="20"/>
    </location>
</feature>
<evidence type="ECO:0000256" key="3">
    <source>
        <dbReference type="ARBA" id="ARBA00022833"/>
    </source>
</evidence>
<dbReference type="InterPro" id="IPR051834">
    <property type="entry name" value="RING_finger_E3_ligase"/>
</dbReference>
<dbReference type="AlphaFoldDB" id="K3X938"/>
<proteinExistence type="predicted"/>
<dbReference type="VEuPathDB" id="FungiDB:PYU1_G013708"/>
<dbReference type="PROSITE" id="PS51182">
    <property type="entry name" value="C2_TENSIN"/>
    <property type="match status" value="1"/>
</dbReference>
<dbReference type="HOGENOM" id="CLU_014442_0_0_1"/>
<dbReference type="GO" id="GO:0061630">
    <property type="term" value="F:ubiquitin protein ligase activity"/>
    <property type="evidence" value="ECO:0007669"/>
    <property type="project" value="TreeGrafter"/>
</dbReference>
<organism evidence="6 7">
    <name type="scientific">Globisporangium ultimum (strain ATCC 200006 / CBS 805.95 / DAOM BR144)</name>
    <name type="common">Pythium ultimum</name>
    <dbReference type="NCBI Taxonomy" id="431595"/>
    <lineage>
        <taxon>Eukaryota</taxon>
        <taxon>Sar</taxon>
        <taxon>Stramenopiles</taxon>
        <taxon>Oomycota</taxon>
        <taxon>Peronosporomycetes</taxon>
        <taxon>Pythiales</taxon>
        <taxon>Pythiaceae</taxon>
        <taxon>Globisporangium</taxon>
    </lineage>
</organism>
<dbReference type="GO" id="GO:0006511">
    <property type="term" value="P:ubiquitin-dependent protein catabolic process"/>
    <property type="evidence" value="ECO:0007669"/>
    <property type="project" value="TreeGrafter"/>
</dbReference>
<evidence type="ECO:0000259" key="5">
    <source>
        <dbReference type="PROSITE" id="PS51182"/>
    </source>
</evidence>
<dbReference type="EMBL" id="GL376586">
    <property type="status" value="NOT_ANNOTATED_CDS"/>
    <property type="molecule type" value="Genomic_DNA"/>
</dbReference>